<dbReference type="AlphaFoldDB" id="A0A4P9ZS95"/>
<dbReference type="GO" id="GO:0003723">
    <property type="term" value="F:RNA binding"/>
    <property type="evidence" value="ECO:0007669"/>
    <property type="project" value="TreeGrafter"/>
</dbReference>
<feature type="compositionally biased region" description="Basic residues" evidence="6">
    <location>
        <begin position="229"/>
        <end position="248"/>
    </location>
</feature>
<dbReference type="Gene3D" id="3.30.160.60">
    <property type="entry name" value="Classic Zinc Finger"/>
    <property type="match status" value="1"/>
</dbReference>
<name>A0A4P9ZS95_9FUNG</name>
<dbReference type="SUPFAM" id="SSF57667">
    <property type="entry name" value="beta-beta-alpha zinc fingers"/>
    <property type="match status" value="1"/>
</dbReference>
<dbReference type="SMART" id="SM00451">
    <property type="entry name" value="ZnF_U1"/>
    <property type="match status" value="1"/>
</dbReference>
<keyword evidence="3" id="KW-0863">Zinc-finger</keyword>
<dbReference type="PANTHER" id="PTHR13173">
    <property type="entry name" value="WW DOMAIN BINDING PROTEIN 4"/>
    <property type="match status" value="1"/>
</dbReference>
<dbReference type="Proteomes" id="UP000268162">
    <property type="component" value="Unassembled WGS sequence"/>
</dbReference>
<protein>
    <recommendedName>
        <fullName evidence="7">Matrin-type domain-containing protein</fullName>
    </recommendedName>
</protein>
<dbReference type="InterPro" id="IPR036236">
    <property type="entry name" value="Znf_C2H2_sf"/>
</dbReference>
<feature type="region of interest" description="Disordered" evidence="6">
    <location>
        <begin position="142"/>
        <end position="248"/>
    </location>
</feature>
<dbReference type="InterPro" id="IPR013085">
    <property type="entry name" value="U1-CZ_Znf_C2H2"/>
</dbReference>
<dbReference type="InterPro" id="IPR000690">
    <property type="entry name" value="Matrin/U1-C_Znf_C2H2"/>
</dbReference>
<evidence type="ECO:0000256" key="5">
    <source>
        <dbReference type="ARBA" id="ARBA00023242"/>
    </source>
</evidence>
<feature type="compositionally biased region" description="Acidic residues" evidence="6">
    <location>
        <begin position="186"/>
        <end position="196"/>
    </location>
</feature>
<dbReference type="InterPro" id="IPR003604">
    <property type="entry name" value="Matrin/U1-like-C_Znf_C2H2"/>
</dbReference>
<organism evidence="8 9">
    <name type="scientific">Dimargaris cristalligena</name>
    <dbReference type="NCBI Taxonomy" id="215637"/>
    <lineage>
        <taxon>Eukaryota</taxon>
        <taxon>Fungi</taxon>
        <taxon>Fungi incertae sedis</taxon>
        <taxon>Zoopagomycota</taxon>
        <taxon>Kickxellomycotina</taxon>
        <taxon>Dimargaritomycetes</taxon>
        <taxon>Dimargaritales</taxon>
        <taxon>Dimargaritaceae</taxon>
        <taxon>Dimargaris</taxon>
    </lineage>
</organism>
<dbReference type="STRING" id="215637.A0A4P9ZS95"/>
<evidence type="ECO:0000256" key="1">
    <source>
        <dbReference type="ARBA" id="ARBA00004123"/>
    </source>
</evidence>
<proteinExistence type="predicted"/>
<dbReference type="InterPro" id="IPR040023">
    <property type="entry name" value="WBP4"/>
</dbReference>
<feature type="domain" description="Matrin-type" evidence="7">
    <location>
        <begin position="11"/>
        <end position="42"/>
    </location>
</feature>
<reference evidence="9" key="1">
    <citation type="journal article" date="2018" name="Nat. Microbiol.">
        <title>Leveraging single-cell genomics to expand the fungal tree of life.</title>
        <authorList>
            <person name="Ahrendt S.R."/>
            <person name="Quandt C.A."/>
            <person name="Ciobanu D."/>
            <person name="Clum A."/>
            <person name="Salamov A."/>
            <person name="Andreopoulos B."/>
            <person name="Cheng J.F."/>
            <person name="Woyke T."/>
            <person name="Pelin A."/>
            <person name="Henrissat B."/>
            <person name="Reynolds N.K."/>
            <person name="Benny G.L."/>
            <person name="Smith M.E."/>
            <person name="James T.Y."/>
            <person name="Grigoriev I.V."/>
        </authorList>
    </citation>
    <scope>NUCLEOTIDE SEQUENCE [LARGE SCALE GENOMIC DNA]</scope>
    <source>
        <strain evidence="9">RSA 468</strain>
    </source>
</reference>
<gene>
    <name evidence="8" type="ORF">BJ085DRAFT_40666</name>
</gene>
<comment type="subcellular location">
    <subcellularLocation>
        <location evidence="1">Nucleus</location>
    </subcellularLocation>
</comment>
<dbReference type="GO" id="GO:0000398">
    <property type="term" value="P:mRNA splicing, via spliceosome"/>
    <property type="evidence" value="ECO:0007669"/>
    <property type="project" value="InterPro"/>
</dbReference>
<evidence type="ECO:0000256" key="3">
    <source>
        <dbReference type="ARBA" id="ARBA00022771"/>
    </source>
</evidence>
<evidence type="ECO:0000256" key="4">
    <source>
        <dbReference type="ARBA" id="ARBA00022833"/>
    </source>
</evidence>
<dbReference type="PANTHER" id="PTHR13173:SF10">
    <property type="entry name" value="WW DOMAIN-BINDING PROTEIN 4"/>
    <property type="match status" value="1"/>
</dbReference>
<keyword evidence="5" id="KW-0539">Nucleus</keyword>
<feature type="compositionally biased region" description="Basic and acidic residues" evidence="6">
    <location>
        <begin position="164"/>
        <end position="174"/>
    </location>
</feature>
<feature type="region of interest" description="Disordered" evidence="6">
    <location>
        <begin position="78"/>
        <end position="122"/>
    </location>
</feature>
<dbReference type="GO" id="GO:0008270">
    <property type="term" value="F:zinc ion binding"/>
    <property type="evidence" value="ECO:0007669"/>
    <property type="project" value="UniProtKB-KW"/>
</dbReference>
<dbReference type="EMBL" id="ML002670">
    <property type="protein sequence ID" value="RKP36343.1"/>
    <property type="molecule type" value="Genomic_DNA"/>
</dbReference>
<evidence type="ECO:0000256" key="6">
    <source>
        <dbReference type="SAM" id="MobiDB-lite"/>
    </source>
</evidence>
<sequence>MADRWVSNTKYWCKYCRIFVDENKASRAIHEGGKKHKENVAQFLRNVDKKSQAELLVEKETVKQLELIEKAAQNQYSSDVREYSLPSAPQSSFSYPQRSSQFGRPSQPPPARPKAPASAAVPEPVIIEKTAVESVTPGAWEVVETSPLPPPSASRRSKLSTESSHNRSVADESKPSGIHGGHGNGDEADDDDDENPEYLHNFKVREKTLDELEPPRKPSQEGSSTSSGFKKRKSGGAAKHRNIRTKTG</sequence>
<keyword evidence="2" id="KW-0479">Metal-binding</keyword>
<feature type="compositionally biased region" description="Polar residues" evidence="6">
    <location>
        <begin position="87"/>
        <end position="103"/>
    </location>
</feature>
<dbReference type="Pfam" id="PF06220">
    <property type="entry name" value="zf-U1"/>
    <property type="match status" value="1"/>
</dbReference>
<evidence type="ECO:0000313" key="9">
    <source>
        <dbReference type="Proteomes" id="UP000268162"/>
    </source>
</evidence>
<dbReference type="GO" id="GO:0071011">
    <property type="term" value="C:precatalytic spliceosome"/>
    <property type="evidence" value="ECO:0007669"/>
    <property type="project" value="TreeGrafter"/>
</dbReference>
<keyword evidence="4" id="KW-0862">Zinc</keyword>
<evidence type="ECO:0000259" key="7">
    <source>
        <dbReference type="PROSITE" id="PS50171"/>
    </source>
</evidence>
<evidence type="ECO:0000313" key="8">
    <source>
        <dbReference type="EMBL" id="RKP36343.1"/>
    </source>
</evidence>
<evidence type="ECO:0000256" key="2">
    <source>
        <dbReference type="ARBA" id="ARBA00022723"/>
    </source>
</evidence>
<accession>A0A4P9ZS95</accession>
<keyword evidence="9" id="KW-1185">Reference proteome</keyword>
<feature type="compositionally biased region" description="Basic and acidic residues" evidence="6">
    <location>
        <begin position="203"/>
        <end position="219"/>
    </location>
</feature>
<dbReference type="PROSITE" id="PS50171">
    <property type="entry name" value="ZF_MATRIN"/>
    <property type="match status" value="1"/>
</dbReference>